<accession>A0A084VB33</accession>
<organism evidence="2">
    <name type="scientific">Anopheles sinensis</name>
    <name type="common">Mosquito</name>
    <dbReference type="NCBI Taxonomy" id="74873"/>
    <lineage>
        <taxon>Eukaryota</taxon>
        <taxon>Metazoa</taxon>
        <taxon>Ecdysozoa</taxon>
        <taxon>Arthropoda</taxon>
        <taxon>Hexapoda</taxon>
        <taxon>Insecta</taxon>
        <taxon>Pterygota</taxon>
        <taxon>Neoptera</taxon>
        <taxon>Endopterygota</taxon>
        <taxon>Diptera</taxon>
        <taxon>Nematocera</taxon>
        <taxon>Culicoidea</taxon>
        <taxon>Culicidae</taxon>
        <taxon>Anophelinae</taxon>
        <taxon>Anopheles</taxon>
    </lineage>
</organism>
<gene>
    <name evidence="2" type="ORF">ZHAS_00001141</name>
</gene>
<proteinExistence type="predicted"/>
<evidence type="ECO:0000313" key="4">
    <source>
        <dbReference type="Proteomes" id="UP000030765"/>
    </source>
</evidence>
<reference evidence="2 4" key="1">
    <citation type="journal article" date="2014" name="BMC Genomics">
        <title>Genome sequence of Anopheles sinensis provides insight into genetics basis of mosquito competence for malaria parasites.</title>
        <authorList>
            <person name="Zhou D."/>
            <person name="Zhang D."/>
            <person name="Ding G."/>
            <person name="Shi L."/>
            <person name="Hou Q."/>
            <person name="Ye Y."/>
            <person name="Xu Y."/>
            <person name="Zhou H."/>
            <person name="Xiong C."/>
            <person name="Li S."/>
            <person name="Yu J."/>
            <person name="Hong S."/>
            <person name="Yu X."/>
            <person name="Zou P."/>
            <person name="Chen C."/>
            <person name="Chang X."/>
            <person name="Wang W."/>
            <person name="Lv Y."/>
            <person name="Sun Y."/>
            <person name="Ma L."/>
            <person name="Shen B."/>
            <person name="Zhu C."/>
        </authorList>
    </citation>
    <scope>NUCLEOTIDE SEQUENCE [LARGE SCALE GENOMIC DNA]</scope>
</reference>
<dbReference type="EMBL" id="ATLV01005134">
    <property type="status" value="NOT_ANNOTATED_CDS"/>
    <property type="molecule type" value="Genomic_DNA"/>
</dbReference>
<dbReference type="AlphaFoldDB" id="A0A084VB33"/>
<keyword evidence="4" id="KW-1185">Reference proteome</keyword>
<dbReference type="EMBL" id="KE524266">
    <property type="protein sequence ID" value="KFB35177.1"/>
    <property type="molecule type" value="Genomic_DNA"/>
</dbReference>
<dbReference type="VEuPathDB" id="VectorBase:ASIC001141"/>
<feature type="compositionally biased region" description="Polar residues" evidence="1">
    <location>
        <begin position="29"/>
        <end position="48"/>
    </location>
</feature>
<feature type="region of interest" description="Disordered" evidence="1">
    <location>
        <begin position="29"/>
        <end position="63"/>
    </location>
</feature>
<evidence type="ECO:0000313" key="3">
    <source>
        <dbReference type="EnsemblMetazoa" id="ASIC001141-PA"/>
    </source>
</evidence>
<protein>
    <submittedName>
        <fullName evidence="2 3">Uncharacterized protein</fullName>
    </submittedName>
</protein>
<evidence type="ECO:0000313" key="2">
    <source>
        <dbReference type="EMBL" id="KFB35177.1"/>
    </source>
</evidence>
<reference evidence="3" key="2">
    <citation type="submission" date="2020-05" db="UniProtKB">
        <authorList>
            <consortium name="EnsemblMetazoa"/>
        </authorList>
    </citation>
    <scope>IDENTIFICATION</scope>
</reference>
<dbReference type="EnsemblMetazoa" id="ASIC001141-RA">
    <property type="protein sequence ID" value="ASIC001141-PA"/>
    <property type="gene ID" value="ASIC001141"/>
</dbReference>
<evidence type="ECO:0000256" key="1">
    <source>
        <dbReference type="SAM" id="MobiDB-lite"/>
    </source>
</evidence>
<name>A0A084VB33_ANOSI</name>
<sequence>MSQQPCACGRQDSTEGLKSFAIHRTHLPSQSSFTQTRSRVGLENSQKEGVTAGQLVPDHRRRRRRNVPVDDSLAIIRHVDVAGWLTYLNGRESSDLCAVFLFSACCHHLSIPPSSPTSLLANASSPIVTLTLINHYHLLLPPLVILLLMSVRCHRSDRFWSSLIASGSARETDRQCDVCWTVRQHHGWSSPPRSSKKFPYFGGWGLEHRRAN</sequence>
<dbReference type="Proteomes" id="UP000030765">
    <property type="component" value="Unassembled WGS sequence"/>
</dbReference>